<evidence type="ECO:0000256" key="1">
    <source>
        <dbReference type="ARBA" id="ARBA00004007"/>
    </source>
</evidence>
<dbReference type="PIRSF" id="PIRSF005413">
    <property type="entry name" value="COX11"/>
    <property type="match status" value="1"/>
</dbReference>
<keyword evidence="9 10" id="KW-0472">Membrane</keyword>
<comment type="subcellular location">
    <subcellularLocation>
        <location evidence="2 10">Cell inner membrane</location>
        <topology evidence="2 10">Single-pass type II membrane protein</topology>
        <orientation evidence="2 10">Periplasmic side</orientation>
    </subcellularLocation>
</comment>
<dbReference type="HAMAP" id="MF_00155">
    <property type="entry name" value="CtaG"/>
    <property type="match status" value="1"/>
</dbReference>
<evidence type="ECO:0000256" key="5">
    <source>
        <dbReference type="ARBA" id="ARBA00022692"/>
    </source>
</evidence>
<evidence type="ECO:0000313" key="12">
    <source>
        <dbReference type="Proteomes" id="UP000440694"/>
    </source>
</evidence>
<dbReference type="GO" id="GO:0005886">
    <property type="term" value="C:plasma membrane"/>
    <property type="evidence" value="ECO:0007669"/>
    <property type="project" value="UniProtKB-SubCell"/>
</dbReference>
<keyword evidence="8 10" id="KW-0186">Copper</keyword>
<comment type="caution">
    <text evidence="11">The sequence shown here is derived from an EMBL/GenBank/DDBJ whole genome shotgun (WGS) entry which is preliminary data.</text>
</comment>
<evidence type="ECO:0000256" key="6">
    <source>
        <dbReference type="ARBA" id="ARBA00022968"/>
    </source>
</evidence>
<keyword evidence="12" id="KW-1185">Reference proteome</keyword>
<evidence type="ECO:0000256" key="10">
    <source>
        <dbReference type="HAMAP-Rule" id="MF_00155"/>
    </source>
</evidence>
<dbReference type="Pfam" id="PF04442">
    <property type="entry name" value="CtaG_Cox11"/>
    <property type="match status" value="1"/>
</dbReference>
<name>A0A6I3KJF0_9HYPH</name>
<comment type="similarity">
    <text evidence="3 10">Belongs to the COX11/CtaG family.</text>
</comment>
<sequence length="196" mass="21227">MKGPTPQRHGRVAAICGLLVLSMGGLSFAAVPLYRLYCQVTGYQGTTQRAEKGSDVVLDRVVKVHFDANVAAELPWKFEPVQPSLDVKIGENTLAFYRATNISDKPTTGTAIFNVTPDAVGTHFQKVQCFCFTEQRLEPGQSMEMAVSFFVDPALATDEETKQLSELTLSYSFYPVRTPTKVGGQAAVSNAEGKGG</sequence>
<keyword evidence="5 10" id="KW-0812">Transmembrane</keyword>
<keyword evidence="10" id="KW-1003">Cell membrane</keyword>
<dbReference type="AlphaFoldDB" id="A0A6I3KJF0"/>
<dbReference type="FunFam" id="2.60.370.10:FF:000001">
    <property type="entry name" value="COX11 cytochrome c oxidase assembly homolog"/>
    <property type="match status" value="1"/>
</dbReference>
<evidence type="ECO:0000256" key="8">
    <source>
        <dbReference type="ARBA" id="ARBA00023008"/>
    </source>
</evidence>
<feature type="topological domain" description="Cytoplasmic" evidence="10">
    <location>
        <begin position="1"/>
        <end position="8"/>
    </location>
</feature>
<dbReference type="InterPro" id="IPR007533">
    <property type="entry name" value="Cyt_c_oxidase_assmbl_CtaG"/>
</dbReference>
<keyword evidence="7 10" id="KW-1133">Transmembrane helix</keyword>
<reference evidence="11 12" key="1">
    <citation type="submission" date="2019-11" db="EMBL/GenBank/DDBJ databases">
        <title>Identification of a novel strain.</title>
        <authorList>
            <person name="Xu Q."/>
            <person name="Wang G."/>
        </authorList>
    </citation>
    <scope>NUCLEOTIDE SEQUENCE [LARGE SCALE GENOMIC DNA]</scope>
    <source>
        <strain evidence="12">xq</strain>
    </source>
</reference>
<evidence type="ECO:0000256" key="9">
    <source>
        <dbReference type="ARBA" id="ARBA00023136"/>
    </source>
</evidence>
<dbReference type="GO" id="GO:0005507">
    <property type="term" value="F:copper ion binding"/>
    <property type="evidence" value="ECO:0007669"/>
    <property type="project" value="InterPro"/>
</dbReference>
<comment type="function">
    <text evidence="1 10">Exerts its effect at some terminal stage of cytochrome c oxidase synthesis, probably by being involved in the insertion of the copper B into subunit I.</text>
</comment>
<dbReference type="SUPFAM" id="SSF110111">
    <property type="entry name" value="Ctag/Cox11"/>
    <property type="match status" value="1"/>
</dbReference>
<evidence type="ECO:0000256" key="3">
    <source>
        <dbReference type="ARBA" id="ARBA00009620"/>
    </source>
</evidence>
<evidence type="ECO:0000313" key="11">
    <source>
        <dbReference type="EMBL" id="MTD94473.1"/>
    </source>
</evidence>
<gene>
    <name evidence="10" type="primary">ctaG</name>
    <name evidence="11" type="ORF">GIW81_09010</name>
</gene>
<dbReference type="PANTHER" id="PTHR21320:SF3">
    <property type="entry name" value="CYTOCHROME C OXIDASE ASSEMBLY PROTEIN COX11, MITOCHONDRIAL-RELATED"/>
    <property type="match status" value="1"/>
</dbReference>
<dbReference type="Proteomes" id="UP000440694">
    <property type="component" value="Unassembled WGS sequence"/>
</dbReference>
<proteinExistence type="inferred from homology"/>
<organism evidence="11 12">
    <name type="scientific">Hyphomicrobium album</name>
    <dbReference type="NCBI Taxonomy" id="2665159"/>
    <lineage>
        <taxon>Bacteria</taxon>
        <taxon>Pseudomonadati</taxon>
        <taxon>Pseudomonadota</taxon>
        <taxon>Alphaproteobacteria</taxon>
        <taxon>Hyphomicrobiales</taxon>
        <taxon>Hyphomicrobiaceae</taxon>
        <taxon>Hyphomicrobium</taxon>
    </lineage>
</organism>
<dbReference type="EMBL" id="WMBQ01000001">
    <property type="protein sequence ID" value="MTD94473.1"/>
    <property type="molecule type" value="Genomic_DNA"/>
</dbReference>
<protein>
    <recommendedName>
        <fullName evidence="4 10">Cytochrome c oxidase assembly protein CtaG</fullName>
    </recommendedName>
</protein>
<accession>A0A6I3KJF0</accession>
<keyword evidence="10" id="KW-0997">Cell inner membrane</keyword>
<dbReference type="InterPro" id="IPR023471">
    <property type="entry name" value="CtaG/Cox11_dom_sf"/>
</dbReference>
<dbReference type="Gene3D" id="2.60.370.10">
    <property type="entry name" value="Ctag/Cox11"/>
    <property type="match status" value="1"/>
</dbReference>
<feature type="topological domain" description="Periplasmic" evidence="10">
    <location>
        <begin position="31"/>
        <end position="196"/>
    </location>
</feature>
<evidence type="ECO:0000256" key="2">
    <source>
        <dbReference type="ARBA" id="ARBA00004382"/>
    </source>
</evidence>
<dbReference type="NCBIfam" id="NF003465">
    <property type="entry name" value="PRK05089.1"/>
    <property type="match status" value="1"/>
</dbReference>
<evidence type="ECO:0000256" key="4">
    <source>
        <dbReference type="ARBA" id="ARBA00015384"/>
    </source>
</evidence>
<dbReference type="PANTHER" id="PTHR21320">
    <property type="entry name" value="CYTOCHROME C OXIDASE ASSEMBLY PROTEIN COX11-RELATED"/>
    <property type="match status" value="1"/>
</dbReference>
<evidence type="ECO:0000256" key="7">
    <source>
        <dbReference type="ARBA" id="ARBA00022989"/>
    </source>
</evidence>
<dbReference type="GO" id="GO:0008535">
    <property type="term" value="P:respiratory chain complex IV assembly"/>
    <property type="evidence" value="ECO:0007669"/>
    <property type="project" value="UniProtKB-UniRule"/>
</dbReference>
<keyword evidence="6 10" id="KW-0735">Signal-anchor</keyword>